<protein>
    <recommendedName>
        <fullName evidence="4">Small integral membrane protein</fullName>
    </recommendedName>
</protein>
<feature type="transmembrane region" description="Helical" evidence="1">
    <location>
        <begin position="34"/>
        <end position="51"/>
    </location>
</feature>
<keyword evidence="1" id="KW-0472">Membrane</keyword>
<dbReference type="EMBL" id="CP000860">
    <property type="protein sequence ID" value="ACA59531.1"/>
    <property type="molecule type" value="Genomic_DNA"/>
</dbReference>
<keyword evidence="1" id="KW-1133">Transmembrane helix</keyword>
<gene>
    <name evidence="2" type="ordered locus">Daud_1019</name>
</gene>
<dbReference type="STRING" id="477974.Daud_1019"/>
<reference evidence="2 3" key="2">
    <citation type="journal article" date="2008" name="Science">
        <title>Environmental genomics reveals a single-species ecosystem deep within Earth.</title>
        <authorList>
            <person name="Chivian D."/>
            <person name="Brodie E.L."/>
            <person name="Alm E.J."/>
            <person name="Culley D.E."/>
            <person name="Dehal P.S."/>
            <person name="Desantis T.Z."/>
            <person name="Gihring T.M."/>
            <person name="Lapidus A."/>
            <person name="Lin L.H."/>
            <person name="Lowry S.R."/>
            <person name="Moser D.P."/>
            <person name="Richardson P.M."/>
            <person name="Southam G."/>
            <person name="Wanger G."/>
            <person name="Pratt L.M."/>
            <person name="Andersen G.L."/>
            <person name="Hazen T.C."/>
            <person name="Brockman F.J."/>
            <person name="Arkin A.P."/>
            <person name="Onstott T.C."/>
        </authorList>
    </citation>
    <scope>NUCLEOTIDE SEQUENCE [LARGE SCALE GENOMIC DNA]</scope>
    <source>
        <strain evidence="2 3">MP104C</strain>
    </source>
</reference>
<dbReference type="OrthoDB" id="1727295at2"/>
<organism evidence="2 3">
    <name type="scientific">Desulforudis audaxviator (strain MP104C)</name>
    <dbReference type="NCBI Taxonomy" id="477974"/>
    <lineage>
        <taxon>Bacteria</taxon>
        <taxon>Bacillati</taxon>
        <taxon>Bacillota</taxon>
        <taxon>Clostridia</taxon>
        <taxon>Thermoanaerobacterales</taxon>
        <taxon>Candidatus Desulforudaceae</taxon>
        <taxon>Candidatus Desulforudis</taxon>
    </lineage>
</organism>
<keyword evidence="3" id="KW-1185">Reference proteome</keyword>
<evidence type="ECO:0000313" key="2">
    <source>
        <dbReference type="EMBL" id="ACA59531.1"/>
    </source>
</evidence>
<evidence type="ECO:0000256" key="1">
    <source>
        <dbReference type="SAM" id="Phobius"/>
    </source>
</evidence>
<dbReference type="Pfam" id="PF10031">
    <property type="entry name" value="DUF2273"/>
    <property type="match status" value="1"/>
</dbReference>
<dbReference type="KEGG" id="dau:Daud_1019"/>
<dbReference type="InterPro" id="IPR018730">
    <property type="entry name" value="DUF2273"/>
</dbReference>
<feature type="transmembrane region" description="Helical" evidence="1">
    <location>
        <begin position="12"/>
        <end position="28"/>
    </location>
</feature>
<dbReference type="Proteomes" id="UP000008544">
    <property type="component" value="Chromosome"/>
</dbReference>
<accession>B1I3L9</accession>
<keyword evidence="1" id="KW-0812">Transmembrane</keyword>
<reference evidence="3" key="1">
    <citation type="submission" date="2007-10" db="EMBL/GenBank/DDBJ databases">
        <title>Complete sequence of chromosome of Desulforudis audaxviator MP104C.</title>
        <authorList>
            <person name="Copeland A."/>
            <person name="Lucas S."/>
            <person name="Lapidus A."/>
            <person name="Barry K."/>
            <person name="Glavina del Rio T."/>
            <person name="Dalin E."/>
            <person name="Tice H."/>
            <person name="Bruce D."/>
            <person name="Pitluck S."/>
            <person name="Lowry S.R."/>
            <person name="Larimer F."/>
            <person name="Land M.L."/>
            <person name="Hauser L."/>
            <person name="Kyrpides N."/>
            <person name="Ivanova N.N."/>
            <person name="Richardson P."/>
        </authorList>
    </citation>
    <scope>NUCLEOTIDE SEQUENCE [LARGE SCALE GENOMIC DNA]</scope>
    <source>
        <strain evidence="3">MP104C</strain>
    </source>
</reference>
<dbReference type="AlphaFoldDB" id="B1I3L9"/>
<sequence>MFTRLIDILDGHWGKVGGVVLGLLFGWFAISYGFWRALFVALMVAFGYYIGKQVDERTDWEKLWDRFRRGH</sequence>
<name>B1I3L9_DESAP</name>
<dbReference type="RefSeq" id="WP_012302117.1">
    <property type="nucleotide sequence ID" value="NC_010424.1"/>
</dbReference>
<dbReference type="eggNOG" id="COG5547">
    <property type="taxonomic scope" value="Bacteria"/>
</dbReference>
<proteinExistence type="predicted"/>
<evidence type="ECO:0008006" key="4">
    <source>
        <dbReference type="Google" id="ProtNLM"/>
    </source>
</evidence>
<dbReference type="HOGENOM" id="CLU_192686_1_0_9"/>
<evidence type="ECO:0000313" key="3">
    <source>
        <dbReference type="Proteomes" id="UP000008544"/>
    </source>
</evidence>